<evidence type="ECO:0000313" key="4">
    <source>
        <dbReference type="Proteomes" id="UP000260025"/>
    </source>
</evidence>
<dbReference type="CDD" id="cd00093">
    <property type="entry name" value="HTH_XRE"/>
    <property type="match status" value="1"/>
</dbReference>
<dbReference type="PANTHER" id="PTHR46558:SF4">
    <property type="entry name" value="DNA-BIDING PHAGE PROTEIN"/>
    <property type="match status" value="1"/>
</dbReference>
<protein>
    <submittedName>
        <fullName evidence="3">Transcriptional regulator</fullName>
    </submittedName>
</protein>
<gene>
    <name evidence="3" type="ORF">DXA38_11465</name>
</gene>
<evidence type="ECO:0000313" key="3">
    <source>
        <dbReference type="EMBL" id="RGC15175.1"/>
    </source>
</evidence>
<dbReference type="PROSITE" id="PS50943">
    <property type="entry name" value="HTH_CROC1"/>
    <property type="match status" value="1"/>
</dbReference>
<organism evidence="3 4">
    <name type="scientific">Clostridium innocuum</name>
    <dbReference type="NCBI Taxonomy" id="1522"/>
    <lineage>
        <taxon>Bacteria</taxon>
        <taxon>Bacillati</taxon>
        <taxon>Bacillota</taxon>
        <taxon>Clostridia</taxon>
        <taxon>Eubacteriales</taxon>
        <taxon>Clostridiaceae</taxon>
        <taxon>Clostridium</taxon>
    </lineage>
</organism>
<dbReference type="AlphaFoldDB" id="A0A3E2VVF6"/>
<name>A0A3E2VVF6_CLOIN</name>
<keyword evidence="1" id="KW-0238">DNA-binding</keyword>
<sequence>MKNRIRELRQELQMTQEDLAQRCRVSRQTIISLEKGKYDPSIHLAHRIATIFHHRIEEVFLFTEGVDEL</sequence>
<accession>A0A3E2VVF6</accession>
<comment type="caution">
    <text evidence="3">The sequence shown here is derived from an EMBL/GenBank/DDBJ whole genome shotgun (WGS) entry which is preliminary data.</text>
</comment>
<dbReference type="Pfam" id="PF01381">
    <property type="entry name" value="HTH_3"/>
    <property type="match status" value="1"/>
</dbReference>
<dbReference type="Proteomes" id="UP000260025">
    <property type="component" value="Unassembled WGS sequence"/>
</dbReference>
<dbReference type="OrthoDB" id="48775at2"/>
<dbReference type="PANTHER" id="PTHR46558">
    <property type="entry name" value="TRACRIPTIONAL REGULATORY PROTEIN-RELATED-RELATED"/>
    <property type="match status" value="1"/>
</dbReference>
<evidence type="ECO:0000256" key="1">
    <source>
        <dbReference type="ARBA" id="ARBA00023125"/>
    </source>
</evidence>
<reference evidence="3 4" key="1">
    <citation type="submission" date="2018-08" db="EMBL/GenBank/DDBJ databases">
        <title>A genome reference for cultivated species of the human gut microbiota.</title>
        <authorList>
            <person name="Zou Y."/>
            <person name="Xue W."/>
            <person name="Luo G."/>
        </authorList>
    </citation>
    <scope>NUCLEOTIDE SEQUENCE [LARGE SCALE GENOMIC DNA]</scope>
    <source>
        <strain evidence="3 4">OF01-2LB</strain>
    </source>
</reference>
<dbReference type="GO" id="GO:0003677">
    <property type="term" value="F:DNA binding"/>
    <property type="evidence" value="ECO:0007669"/>
    <property type="project" value="UniProtKB-KW"/>
</dbReference>
<feature type="domain" description="HTH cro/C1-type" evidence="2">
    <location>
        <begin position="5"/>
        <end position="59"/>
    </location>
</feature>
<proteinExistence type="predicted"/>
<dbReference type="InterPro" id="IPR010982">
    <property type="entry name" value="Lambda_DNA-bd_dom_sf"/>
</dbReference>
<dbReference type="EMBL" id="QVEV01000015">
    <property type="protein sequence ID" value="RGC15175.1"/>
    <property type="molecule type" value="Genomic_DNA"/>
</dbReference>
<dbReference type="RefSeq" id="WP_117443293.1">
    <property type="nucleotide sequence ID" value="NZ_JAJFEN010000020.1"/>
</dbReference>
<dbReference type="InterPro" id="IPR001387">
    <property type="entry name" value="Cro/C1-type_HTH"/>
</dbReference>
<dbReference type="SUPFAM" id="SSF47413">
    <property type="entry name" value="lambda repressor-like DNA-binding domains"/>
    <property type="match status" value="1"/>
</dbReference>
<dbReference type="SMART" id="SM00530">
    <property type="entry name" value="HTH_XRE"/>
    <property type="match status" value="1"/>
</dbReference>
<dbReference type="Gene3D" id="1.10.260.40">
    <property type="entry name" value="lambda repressor-like DNA-binding domains"/>
    <property type="match status" value="1"/>
</dbReference>
<evidence type="ECO:0000259" key="2">
    <source>
        <dbReference type="PROSITE" id="PS50943"/>
    </source>
</evidence>